<proteinExistence type="predicted"/>
<feature type="signal peptide" evidence="1">
    <location>
        <begin position="1"/>
        <end position="20"/>
    </location>
</feature>
<dbReference type="AlphaFoldDB" id="A0A131Z4L6"/>
<sequence length="115" mass="12665">MQLVLVFTLFIAVAVISVSGTSQPNCAAVTCDPATCQVVHCECGSYKDYCGCCDFCHKCPGEECTRLFNDPCTEGHHCVLDNPDERFNTGGRGHCRSLNETSTEQHHHGHQEHTH</sequence>
<reference evidence="2" key="1">
    <citation type="journal article" date="2016" name="Ticks Tick Borne Dis.">
        <title>De novo assembly and annotation of the salivary gland transcriptome of Rhipicephalus appendiculatus male and female ticks during blood feeding.</title>
        <authorList>
            <person name="de Castro M.H."/>
            <person name="de Klerk D."/>
            <person name="Pienaar R."/>
            <person name="Latif A.A."/>
            <person name="Rees D.J."/>
            <person name="Mans B.J."/>
        </authorList>
    </citation>
    <scope>NUCLEOTIDE SEQUENCE</scope>
    <source>
        <tissue evidence="2">Salivary glands</tissue>
    </source>
</reference>
<evidence type="ECO:0000313" key="2">
    <source>
        <dbReference type="EMBL" id="JAP86349.1"/>
    </source>
</evidence>
<dbReference type="Gene3D" id="4.10.40.20">
    <property type="match status" value="1"/>
</dbReference>
<keyword evidence="1" id="KW-0732">Signal</keyword>
<dbReference type="EMBL" id="GEDV01002208">
    <property type="protein sequence ID" value="JAP86349.1"/>
    <property type="molecule type" value="Transcribed_RNA"/>
</dbReference>
<dbReference type="InterPro" id="IPR009030">
    <property type="entry name" value="Growth_fac_rcpt_cys_sf"/>
</dbReference>
<evidence type="ECO:0000256" key="1">
    <source>
        <dbReference type="SAM" id="SignalP"/>
    </source>
</evidence>
<dbReference type="SUPFAM" id="SSF57184">
    <property type="entry name" value="Growth factor receptor domain"/>
    <property type="match status" value="1"/>
</dbReference>
<name>A0A131Z4L6_RHIAP</name>
<protein>
    <submittedName>
        <fullName evidence="2">Metastriate insulin growth factor binding protein</fullName>
    </submittedName>
</protein>
<organism evidence="2">
    <name type="scientific">Rhipicephalus appendiculatus</name>
    <name type="common">Brown ear tick</name>
    <dbReference type="NCBI Taxonomy" id="34631"/>
    <lineage>
        <taxon>Eukaryota</taxon>
        <taxon>Metazoa</taxon>
        <taxon>Ecdysozoa</taxon>
        <taxon>Arthropoda</taxon>
        <taxon>Chelicerata</taxon>
        <taxon>Arachnida</taxon>
        <taxon>Acari</taxon>
        <taxon>Parasitiformes</taxon>
        <taxon>Ixodida</taxon>
        <taxon>Ixodoidea</taxon>
        <taxon>Ixodidae</taxon>
        <taxon>Rhipicephalinae</taxon>
        <taxon>Rhipicephalus</taxon>
        <taxon>Rhipicephalus</taxon>
    </lineage>
</organism>
<feature type="chain" id="PRO_5007286755" evidence="1">
    <location>
        <begin position="21"/>
        <end position="115"/>
    </location>
</feature>
<accession>A0A131Z4L6</accession>